<feature type="domain" description="AFP-like" evidence="1">
    <location>
        <begin position="294"/>
        <end position="350"/>
    </location>
</feature>
<evidence type="ECO:0000259" key="1">
    <source>
        <dbReference type="PROSITE" id="PS50844"/>
    </source>
</evidence>
<dbReference type="Proteomes" id="UP000054164">
    <property type="component" value="Unassembled WGS sequence"/>
</dbReference>
<accession>A0A0S6U878</accession>
<dbReference type="GO" id="GO:0047444">
    <property type="term" value="F:N-acylneuraminate-9-phosphate synthase activity"/>
    <property type="evidence" value="ECO:0007669"/>
    <property type="project" value="TreeGrafter"/>
</dbReference>
<proteinExistence type="predicted"/>
<dbReference type="InterPro" id="IPR006190">
    <property type="entry name" value="SAF_AFP_Neu5Ac"/>
</dbReference>
<sequence>MNKIKINDYKYIGENQPCFIIAEAGINHNGDINIAKKMIDAAKECGVDAIKFQTFKAEEFISNKNETYTYKSQGKEITESMYQMFKRYEFTKEEWIEIANYCSEKNVIFFSTPQNPSDLDFLIEIVDLPIIKVGADDLTNLELMSYYASKDKPMIISAGMAYISEIEDAVEAIRKDNNKLVILHCVSSYPAEAEEVNLRKMNTIKQAFEVITGFSDHTIGTTAAVGAVALGAKVIEKHFTLDKNMVGPDHWFSSDTKELKKLVNDIRYIEKSLGSSQVKPTGKEIEMRKIARRSIVATRDLKVGDVIEERKLDYKRPGSGLPPKFAKYILNKKVKRNIKSGEIITFYDVH</sequence>
<dbReference type="PROSITE" id="PS50844">
    <property type="entry name" value="AFP_LIKE"/>
    <property type="match status" value="1"/>
</dbReference>
<dbReference type="Gene3D" id="3.90.1210.10">
    <property type="entry name" value="Antifreeze-like/N-acetylneuraminic acid synthase C-terminal domain"/>
    <property type="match status" value="1"/>
</dbReference>
<gene>
    <name evidence="2" type="ORF">CBO05C_2836</name>
</gene>
<name>A0A0S6U878_CLOBO</name>
<dbReference type="InterPro" id="IPR013974">
    <property type="entry name" value="SAF"/>
</dbReference>
<dbReference type="InterPro" id="IPR013785">
    <property type="entry name" value="Aldolase_TIM"/>
</dbReference>
<dbReference type="PANTHER" id="PTHR42966">
    <property type="entry name" value="N-ACETYLNEURAMINATE SYNTHASE"/>
    <property type="match status" value="1"/>
</dbReference>
<protein>
    <recommendedName>
        <fullName evidence="1">AFP-like domain-containing protein</fullName>
    </recommendedName>
</protein>
<dbReference type="SMART" id="SM00858">
    <property type="entry name" value="SAF"/>
    <property type="match status" value="1"/>
</dbReference>
<dbReference type="PANTHER" id="PTHR42966:SF1">
    <property type="entry name" value="SIALIC ACID SYNTHASE"/>
    <property type="match status" value="1"/>
</dbReference>
<dbReference type="Gene3D" id="3.20.20.70">
    <property type="entry name" value="Aldolase class I"/>
    <property type="match status" value="1"/>
</dbReference>
<dbReference type="SUPFAM" id="SSF51569">
    <property type="entry name" value="Aldolase"/>
    <property type="match status" value="1"/>
</dbReference>
<dbReference type="InterPro" id="IPR013132">
    <property type="entry name" value="PseI/NeuA/B-like_N"/>
</dbReference>
<dbReference type="Pfam" id="PF03102">
    <property type="entry name" value="NeuB"/>
    <property type="match status" value="1"/>
</dbReference>
<dbReference type="AlphaFoldDB" id="A0A0S6U878"/>
<dbReference type="InterPro" id="IPR057736">
    <property type="entry name" value="SAF_PseI/NeuA/NeuB"/>
</dbReference>
<dbReference type="InterPro" id="IPR051690">
    <property type="entry name" value="PseI-like"/>
</dbReference>
<dbReference type="InterPro" id="IPR036732">
    <property type="entry name" value="AFP_Neu5c_C_sf"/>
</dbReference>
<organism evidence="2">
    <name type="scientific">Clostridium botulinum B str. Osaka05</name>
    <dbReference type="NCBI Taxonomy" id="1407017"/>
    <lineage>
        <taxon>Bacteria</taxon>
        <taxon>Bacillati</taxon>
        <taxon>Bacillota</taxon>
        <taxon>Clostridia</taxon>
        <taxon>Eubacteriales</taxon>
        <taxon>Clostridiaceae</taxon>
        <taxon>Clostridium</taxon>
    </lineage>
</organism>
<dbReference type="Pfam" id="PF08666">
    <property type="entry name" value="SAF"/>
    <property type="match status" value="1"/>
</dbReference>
<dbReference type="GO" id="GO:0016051">
    <property type="term" value="P:carbohydrate biosynthetic process"/>
    <property type="evidence" value="ECO:0007669"/>
    <property type="project" value="InterPro"/>
</dbReference>
<dbReference type="CDD" id="cd11615">
    <property type="entry name" value="SAF_NeuB_like"/>
    <property type="match status" value="1"/>
</dbReference>
<dbReference type="HOGENOM" id="CLU_040465_0_0_9"/>
<evidence type="ECO:0000313" key="2">
    <source>
        <dbReference type="EMBL" id="GAE03146.1"/>
    </source>
</evidence>
<dbReference type="EMBL" id="DF384213">
    <property type="protein sequence ID" value="GAE03146.1"/>
    <property type="molecule type" value="Genomic_DNA"/>
</dbReference>
<dbReference type="RefSeq" id="WP_003484409.1">
    <property type="nucleotide sequence ID" value="NZ_DF384213.1"/>
</dbReference>
<reference evidence="2" key="1">
    <citation type="submission" date="2013-10" db="EMBL/GenBank/DDBJ databases">
        <title>Draft genome sequence of Clostridium botulinum type B strain Osaka05.</title>
        <authorList>
            <person name="Sakaguchi Y."/>
            <person name="Hosomi K."/>
            <person name="Uchiyama J."/>
            <person name="Ogura Y."/>
            <person name="Sakaguchi M."/>
            <person name="Kohda T."/>
            <person name="Mukamoto M."/>
            <person name="Misawa N."/>
            <person name="Matsuzaki S."/>
            <person name="Hayashi T."/>
            <person name="Kozaki S."/>
        </authorList>
    </citation>
    <scope>NUCLEOTIDE SEQUENCE</scope>
    <source>
        <strain evidence="2">Osaka05</strain>
    </source>
</reference>
<dbReference type="SUPFAM" id="SSF51269">
    <property type="entry name" value="AFP III-like domain"/>
    <property type="match status" value="1"/>
</dbReference>